<evidence type="ECO:0000256" key="1">
    <source>
        <dbReference type="SAM" id="SignalP"/>
    </source>
</evidence>
<accession>A0A067TXB6</accession>
<evidence type="ECO:0000313" key="2">
    <source>
        <dbReference type="EMBL" id="KDR84619.1"/>
    </source>
</evidence>
<gene>
    <name evidence="2" type="ORF">GALMADRAFT_719530</name>
</gene>
<evidence type="ECO:0008006" key="4">
    <source>
        <dbReference type="Google" id="ProtNLM"/>
    </source>
</evidence>
<dbReference type="EMBL" id="KL142368">
    <property type="protein sequence ID" value="KDR84619.1"/>
    <property type="molecule type" value="Genomic_DNA"/>
</dbReference>
<feature type="signal peptide" evidence="1">
    <location>
        <begin position="1"/>
        <end position="18"/>
    </location>
</feature>
<evidence type="ECO:0000313" key="3">
    <source>
        <dbReference type="Proteomes" id="UP000027222"/>
    </source>
</evidence>
<protein>
    <recommendedName>
        <fullName evidence="4">Secreted protein</fullName>
    </recommendedName>
</protein>
<dbReference type="HOGENOM" id="CLU_1660894_0_0_1"/>
<feature type="chain" id="PRO_5001647275" description="Secreted protein" evidence="1">
    <location>
        <begin position="19"/>
        <end position="159"/>
    </location>
</feature>
<sequence length="159" mass="18080">MFGTILFTFRLLLRISCALHAEESRRTDDLDECTNPVYAMRSCVLFSLSLGAFVSKVALSLPHLSRSFIFFIEVKVRSGTAQRVNNDVLPSRFIHHECFDEDGFAAMQFDSASSLRCGNLYLSRTNKDWYSLFTFFLACGRRVSYFTRALMSPSALSVK</sequence>
<dbReference type="AlphaFoldDB" id="A0A067TXB6"/>
<name>A0A067TXB6_GALM3</name>
<proteinExistence type="predicted"/>
<reference evidence="3" key="1">
    <citation type="journal article" date="2014" name="Proc. Natl. Acad. Sci. U.S.A.">
        <title>Extensive sampling of basidiomycete genomes demonstrates inadequacy of the white-rot/brown-rot paradigm for wood decay fungi.</title>
        <authorList>
            <person name="Riley R."/>
            <person name="Salamov A.A."/>
            <person name="Brown D.W."/>
            <person name="Nagy L.G."/>
            <person name="Floudas D."/>
            <person name="Held B.W."/>
            <person name="Levasseur A."/>
            <person name="Lombard V."/>
            <person name="Morin E."/>
            <person name="Otillar R."/>
            <person name="Lindquist E.A."/>
            <person name="Sun H."/>
            <person name="LaButti K.M."/>
            <person name="Schmutz J."/>
            <person name="Jabbour D."/>
            <person name="Luo H."/>
            <person name="Baker S.E."/>
            <person name="Pisabarro A.G."/>
            <person name="Walton J.D."/>
            <person name="Blanchette R.A."/>
            <person name="Henrissat B."/>
            <person name="Martin F."/>
            <person name="Cullen D."/>
            <person name="Hibbett D.S."/>
            <person name="Grigoriev I.V."/>
        </authorList>
    </citation>
    <scope>NUCLEOTIDE SEQUENCE [LARGE SCALE GENOMIC DNA]</scope>
    <source>
        <strain evidence="3">CBS 339.88</strain>
    </source>
</reference>
<organism evidence="2 3">
    <name type="scientific">Galerina marginata (strain CBS 339.88)</name>
    <dbReference type="NCBI Taxonomy" id="685588"/>
    <lineage>
        <taxon>Eukaryota</taxon>
        <taxon>Fungi</taxon>
        <taxon>Dikarya</taxon>
        <taxon>Basidiomycota</taxon>
        <taxon>Agaricomycotina</taxon>
        <taxon>Agaricomycetes</taxon>
        <taxon>Agaricomycetidae</taxon>
        <taxon>Agaricales</taxon>
        <taxon>Agaricineae</taxon>
        <taxon>Strophariaceae</taxon>
        <taxon>Galerina</taxon>
    </lineage>
</organism>
<keyword evidence="3" id="KW-1185">Reference proteome</keyword>
<dbReference type="Proteomes" id="UP000027222">
    <property type="component" value="Unassembled WGS sequence"/>
</dbReference>
<keyword evidence="1" id="KW-0732">Signal</keyword>